<evidence type="ECO:0000313" key="6">
    <source>
        <dbReference type="EMBL" id="CBJ28660.1"/>
    </source>
</evidence>
<evidence type="ECO:0000256" key="2">
    <source>
        <dbReference type="ARBA" id="ARBA00023043"/>
    </source>
</evidence>
<dbReference type="InParanoid" id="D7FI34"/>
<accession>D7FI34</accession>
<keyword evidence="4" id="KW-0175">Coiled coil</keyword>
<evidence type="ECO:0000313" key="7">
    <source>
        <dbReference type="Proteomes" id="UP000002630"/>
    </source>
</evidence>
<feature type="region of interest" description="Disordered" evidence="5">
    <location>
        <begin position="15"/>
        <end position="45"/>
    </location>
</feature>
<proteinExistence type="predicted"/>
<dbReference type="PROSITE" id="PS50297">
    <property type="entry name" value="ANK_REP_REGION"/>
    <property type="match status" value="1"/>
</dbReference>
<evidence type="ECO:0000256" key="5">
    <source>
        <dbReference type="SAM" id="MobiDB-lite"/>
    </source>
</evidence>
<dbReference type="STRING" id="2880.D7FI34"/>
<feature type="coiled-coil region" evidence="4">
    <location>
        <begin position="246"/>
        <end position="273"/>
    </location>
</feature>
<dbReference type="PRINTS" id="PR01415">
    <property type="entry name" value="ANKYRIN"/>
</dbReference>
<keyword evidence="2 3" id="KW-0040">ANK repeat</keyword>
<dbReference type="Gene3D" id="1.25.40.20">
    <property type="entry name" value="Ankyrin repeat-containing domain"/>
    <property type="match status" value="1"/>
</dbReference>
<dbReference type="eggNOG" id="KOG0504">
    <property type="taxonomic scope" value="Eukaryota"/>
</dbReference>
<dbReference type="InterPro" id="IPR036770">
    <property type="entry name" value="Ankyrin_rpt-contain_sf"/>
</dbReference>
<dbReference type="AlphaFoldDB" id="D7FI34"/>
<evidence type="ECO:0000256" key="4">
    <source>
        <dbReference type="SAM" id="Coils"/>
    </source>
</evidence>
<dbReference type="SUPFAM" id="SSF48403">
    <property type="entry name" value="Ankyrin repeat"/>
    <property type="match status" value="1"/>
</dbReference>
<gene>
    <name evidence="6" type="ORF">Esi_0117_0024</name>
</gene>
<dbReference type="OrthoDB" id="191399at2759"/>
<organism evidence="6 7">
    <name type="scientific">Ectocarpus siliculosus</name>
    <name type="common">Brown alga</name>
    <name type="synonym">Conferva siliculosa</name>
    <dbReference type="NCBI Taxonomy" id="2880"/>
    <lineage>
        <taxon>Eukaryota</taxon>
        <taxon>Sar</taxon>
        <taxon>Stramenopiles</taxon>
        <taxon>Ochrophyta</taxon>
        <taxon>PX clade</taxon>
        <taxon>Phaeophyceae</taxon>
        <taxon>Ectocarpales</taxon>
        <taxon>Ectocarpaceae</taxon>
        <taxon>Ectocarpus</taxon>
    </lineage>
</organism>
<dbReference type="Pfam" id="PF12796">
    <property type="entry name" value="Ank_2"/>
    <property type="match status" value="1"/>
</dbReference>
<reference evidence="6 7" key="1">
    <citation type="journal article" date="2010" name="Nature">
        <title>The Ectocarpus genome and the independent evolution of multicellularity in brown algae.</title>
        <authorList>
            <person name="Cock J.M."/>
            <person name="Sterck L."/>
            <person name="Rouze P."/>
            <person name="Scornet D."/>
            <person name="Allen A.E."/>
            <person name="Amoutzias G."/>
            <person name="Anthouard V."/>
            <person name="Artiguenave F."/>
            <person name="Aury J.M."/>
            <person name="Badger J.H."/>
            <person name="Beszteri B."/>
            <person name="Billiau K."/>
            <person name="Bonnet E."/>
            <person name="Bothwell J.H."/>
            <person name="Bowler C."/>
            <person name="Boyen C."/>
            <person name="Brownlee C."/>
            <person name="Carrano C.J."/>
            <person name="Charrier B."/>
            <person name="Cho G.Y."/>
            <person name="Coelho S.M."/>
            <person name="Collen J."/>
            <person name="Corre E."/>
            <person name="Da Silva C."/>
            <person name="Delage L."/>
            <person name="Delaroque N."/>
            <person name="Dittami S.M."/>
            <person name="Doulbeau S."/>
            <person name="Elias M."/>
            <person name="Farnham G."/>
            <person name="Gachon C.M."/>
            <person name="Gschloessl B."/>
            <person name="Heesch S."/>
            <person name="Jabbari K."/>
            <person name="Jubin C."/>
            <person name="Kawai H."/>
            <person name="Kimura K."/>
            <person name="Kloareg B."/>
            <person name="Kupper F.C."/>
            <person name="Lang D."/>
            <person name="Le Bail A."/>
            <person name="Leblanc C."/>
            <person name="Lerouge P."/>
            <person name="Lohr M."/>
            <person name="Lopez P.J."/>
            <person name="Martens C."/>
            <person name="Maumus F."/>
            <person name="Michel G."/>
            <person name="Miranda-Saavedra D."/>
            <person name="Morales J."/>
            <person name="Moreau H."/>
            <person name="Motomura T."/>
            <person name="Nagasato C."/>
            <person name="Napoli C.A."/>
            <person name="Nelson D.R."/>
            <person name="Nyvall-Collen P."/>
            <person name="Peters A.F."/>
            <person name="Pommier C."/>
            <person name="Potin P."/>
            <person name="Poulain J."/>
            <person name="Quesneville H."/>
            <person name="Read B."/>
            <person name="Rensing S.A."/>
            <person name="Ritter A."/>
            <person name="Rousvoal S."/>
            <person name="Samanta M."/>
            <person name="Samson G."/>
            <person name="Schroeder D.C."/>
            <person name="Segurens B."/>
            <person name="Strittmatter M."/>
            <person name="Tonon T."/>
            <person name="Tregear J.W."/>
            <person name="Valentin K."/>
            <person name="von Dassow P."/>
            <person name="Yamagishi T."/>
            <person name="Van de Peer Y."/>
            <person name="Wincker P."/>
        </authorList>
    </citation>
    <scope>NUCLEOTIDE SEQUENCE [LARGE SCALE GENOMIC DNA]</scope>
    <source>
        <strain evidence="7">Ec32 / CCAP1310/4</strain>
    </source>
</reference>
<dbReference type="PANTHER" id="PTHR24171">
    <property type="entry name" value="ANKYRIN REPEAT DOMAIN-CONTAINING PROTEIN 39-RELATED"/>
    <property type="match status" value="1"/>
</dbReference>
<evidence type="ECO:0000256" key="1">
    <source>
        <dbReference type="ARBA" id="ARBA00022737"/>
    </source>
</evidence>
<keyword evidence="7" id="KW-1185">Reference proteome</keyword>
<feature type="compositionally biased region" description="Low complexity" evidence="5">
    <location>
        <begin position="15"/>
        <end position="29"/>
    </location>
</feature>
<sequence>MAALSKDGGVAAVAAAAARTGASTPARRAAGAEEQPGVAAATPKKKRASLQELHLAIFQGDTAKVEEVVARGDARALSEADRHGQTPLHLACYKGSRVMTRLLVEGGANLEAVDVNGNGVVHAAVCDSPAVLAILIDHGADVTVSNFDGLTPQRLCEQYCPPRLKERMLQLLKEAALAQAKATARKNQVAEEQVNIEAVYHQLAMLRSKLAATAAANTDIPASEAAEGAQMENALLTLVEANVRVVEGQRHALENMERTVDRMERMFRRLHMRLDLVHPGDVSFS</sequence>
<feature type="repeat" description="ANK" evidence="3">
    <location>
        <begin position="83"/>
        <end position="115"/>
    </location>
</feature>
<dbReference type="Proteomes" id="UP000002630">
    <property type="component" value="Unassembled WGS sequence"/>
</dbReference>
<name>D7FI34_ECTSI</name>
<protein>
    <submittedName>
        <fullName evidence="6">Ankyrin repeat protein</fullName>
    </submittedName>
</protein>
<evidence type="ECO:0000256" key="3">
    <source>
        <dbReference type="PROSITE-ProRule" id="PRU00023"/>
    </source>
</evidence>
<dbReference type="PROSITE" id="PS50088">
    <property type="entry name" value="ANK_REPEAT"/>
    <property type="match status" value="1"/>
</dbReference>
<dbReference type="SMART" id="SM00248">
    <property type="entry name" value="ANK"/>
    <property type="match status" value="2"/>
</dbReference>
<keyword evidence="1" id="KW-0677">Repeat</keyword>
<dbReference type="InterPro" id="IPR002110">
    <property type="entry name" value="Ankyrin_rpt"/>
</dbReference>
<dbReference type="EMBL" id="FN649760">
    <property type="protein sequence ID" value="CBJ28660.1"/>
    <property type="molecule type" value="Genomic_DNA"/>
</dbReference>